<dbReference type="Proteomes" id="UP000886523">
    <property type="component" value="Unassembled WGS sequence"/>
</dbReference>
<reference evidence="1" key="1">
    <citation type="journal article" date="2020" name="Nat. Commun.">
        <title>Large-scale genome sequencing of mycorrhizal fungi provides insights into the early evolution of symbiotic traits.</title>
        <authorList>
            <person name="Miyauchi S."/>
            <person name="Kiss E."/>
            <person name="Kuo A."/>
            <person name="Drula E."/>
            <person name="Kohler A."/>
            <person name="Sanchez-Garcia M."/>
            <person name="Morin E."/>
            <person name="Andreopoulos B."/>
            <person name="Barry K.W."/>
            <person name="Bonito G."/>
            <person name="Buee M."/>
            <person name="Carver A."/>
            <person name="Chen C."/>
            <person name="Cichocki N."/>
            <person name="Clum A."/>
            <person name="Culley D."/>
            <person name="Crous P.W."/>
            <person name="Fauchery L."/>
            <person name="Girlanda M."/>
            <person name="Hayes R.D."/>
            <person name="Keri Z."/>
            <person name="LaButti K."/>
            <person name="Lipzen A."/>
            <person name="Lombard V."/>
            <person name="Magnuson J."/>
            <person name="Maillard F."/>
            <person name="Murat C."/>
            <person name="Nolan M."/>
            <person name="Ohm R.A."/>
            <person name="Pangilinan J."/>
            <person name="Pereira M.F."/>
            <person name="Perotto S."/>
            <person name="Peter M."/>
            <person name="Pfister S."/>
            <person name="Riley R."/>
            <person name="Sitrit Y."/>
            <person name="Stielow J.B."/>
            <person name="Szollosi G."/>
            <person name="Zifcakova L."/>
            <person name="Stursova M."/>
            <person name="Spatafora J.W."/>
            <person name="Tedersoo L."/>
            <person name="Vaario L.M."/>
            <person name="Yamada A."/>
            <person name="Yan M."/>
            <person name="Wang P."/>
            <person name="Xu J."/>
            <person name="Bruns T."/>
            <person name="Baldrian P."/>
            <person name="Vilgalys R."/>
            <person name="Dunand C."/>
            <person name="Henrissat B."/>
            <person name="Grigoriev I.V."/>
            <person name="Hibbett D."/>
            <person name="Nagy L.G."/>
            <person name="Martin F.M."/>
        </authorList>
    </citation>
    <scope>NUCLEOTIDE SEQUENCE</scope>
    <source>
        <strain evidence="1">UP504</strain>
    </source>
</reference>
<gene>
    <name evidence="1" type="ORF">BS47DRAFT_1400572</name>
</gene>
<protein>
    <submittedName>
        <fullName evidence="1">Uncharacterized protein</fullName>
    </submittedName>
</protein>
<evidence type="ECO:0000313" key="1">
    <source>
        <dbReference type="EMBL" id="KAF9505259.1"/>
    </source>
</evidence>
<proteinExistence type="predicted"/>
<name>A0A9P6AH84_9AGAM</name>
<dbReference type="AlphaFoldDB" id="A0A9P6AH84"/>
<evidence type="ECO:0000313" key="2">
    <source>
        <dbReference type="Proteomes" id="UP000886523"/>
    </source>
</evidence>
<comment type="caution">
    <text evidence="1">The sequence shown here is derived from an EMBL/GenBank/DDBJ whole genome shotgun (WGS) entry which is preliminary data.</text>
</comment>
<organism evidence="1 2">
    <name type="scientific">Hydnum rufescens UP504</name>
    <dbReference type="NCBI Taxonomy" id="1448309"/>
    <lineage>
        <taxon>Eukaryota</taxon>
        <taxon>Fungi</taxon>
        <taxon>Dikarya</taxon>
        <taxon>Basidiomycota</taxon>
        <taxon>Agaricomycotina</taxon>
        <taxon>Agaricomycetes</taxon>
        <taxon>Cantharellales</taxon>
        <taxon>Hydnaceae</taxon>
        <taxon>Hydnum</taxon>
    </lineage>
</organism>
<keyword evidence="2" id="KW-1185">Reference proteome</keyword>
<dbReference type="EMBL" id="MU129164">
    <property type="protein sequence ID" value="KAF9505259.1"/>
    <property type="molecule type" value="Genomic_DNA"/>
</dbReference>
<accession>A0A9P6AH84</accession>
<sequence>MGMTAYAALMCRVPDWIVTSRVSTPHSLAPQIQESTEAECVIDQGCFWDYLRGGVGAGRPRCDISAPCLPPPKLAIRGICGITFANPSLSCGLAQMASRMHGKRFGILVVKRRYRWRRISDAPDVSGDPDCRTPFSLSTPSAREVTAATHLIFSSPPSVGPPTPPSSYPRYYSIHPHLLHVLPSPLGSPSDSSGDLS</sequence>